<proteinExistence type="predicted"/>
<protein>
    <submittedName>
        <fullName evidence="2">Uncharacterized protein</fullName>
    </submittedName>
</protein>
<reference evidence="2" key="1">
    <citation type="submission" date="2020-11" db="EMBL/GenBank/DDBJ databases">
        <authorList>
            <consortium name="DOE Joint Genome Institute"/>
            <person name="Ahrendt S."/>
            <person name="Riley R."/>
            <person name="Andreopoulos W."/>
            <person name="Labutti K."/>
            <person name="Pangilinan J."/>
            <person name="Ruiz-Duenas F.J."/>
            <person name="Barrasa J.M."/>
            <person name="Sanchez-Garcia M."/>
            <person name="Camarero S."/>
            <person name="Miyauchi S."/>
            <person name="Serrano A."/>
            <person name="Linde D."/>
            <person name="Babiker R."/>
            <person name="Drula E."/>
            <person name="Ayuso-Fernandez I."/>
            <person name="Pacheco R."/>
            <person name="Padilla G."/>
            <person name="Ferreira P."/>
            <person name="Barriuso J."/>
            <person name="Kellner H."/>
            <person name="Castanera R."/>
            <person name="Alfaro M."/>
            <person name="Ramirez L."/>
            <person name="Pisabarro A.G."/>
            <person name="Kuo A."/>
            <person name="Tritt A."/>
            <person name="Lipzen A."/>
            <person name="He G."/>
            <person name="Yan M."/>
            <person name="Ng V."/>
            <person name="Cullen D."/>
            <person name="Martin F."/>
            <person name="Rosso M.-N."/>
            <person name="Henrissat B."/>
            <person name="Hibbett D."/>
            <person name="Martinez A.T."/>
            <person name="Grigoriev I.V."/>
        </authorList>
    </citation>
    <scope>NUCLEOTIDE SEQUENCE</scope>
    <source>
        <strain evidence="2">CIRM-BRFM 674</strain>
    </source>
</reference>
<dbReference type="Proteomes" id="UP000807469">
    <property type="component" value="Unassembled WGS sequence"/>
</dbReference>
<evidence type="ECO:0000256" key="1">
    <source>
        <dbReference type="SAM" id="Phobius"/>
    </source>
</evidence>
<keyword evidence="1" id="KW-0812">Transmembrane</keyword>
<dbReference type="EMBL" id="MU155412">
    <property type="protein sequence ID" value="KAF9473849.1"/>
    <property type="molecule type" value="Genomic_DNA"/>
</dbReference>
<gene>
    <name evidence="2" type="ORF">BDN70DRAFT_937121</name>
</gene>
<name>A0A9P5YSJ1_9AGAR</name>
<keyword evidence="3" id="KW-1185">Reference proteome</keyword>
<feature type="transmembrane region" description="Helical" evidence="1">
    <location>
        <begin position="186"/>
        <end position="212"/>
    </location>
</feature>
<evidence type="ECO:0000313" key="2">
    <source>
        <dbReference type="EMBL" id="KAF9473849.1"/>
    </source>
</evidence>
<organism evidence="2 3">
    <name type="scientific">Pholiota conissans</name>
    <dbReference type="NCBI Taxonomy" id="109636"/>
    <lineage>
        <taxon>Eukaryota</taxon>
        <taxon>Fungi</taxon>
        <taxon>Dikarya</taxon>
        <taxon>Basidiomycota</taxon>
        <taxon>Agaricomycotina</taxon>
        <taxon>Agaricomycetes</taxon>
        <taxon>Agaricomycetidae</taxon>
        <taxon>Agaricales</taxon>
        <taxon>Agaricineae</taxon>
        <taxon>Strophariaceae</taxon>
        <taxon>Pholiota</taxon>
    </lineage>
</organism>
<sequence>MSLFVHMYEWAPSAPCRHIFCIVPSPNTIIIILSPSLFSTGYGPRSLIRSEYSFTFVLAPSAAFPRHQNLKVYSAKPSVAAVHGNEAYSASSFPWRVLPALIASPSGASRAFRHLSSAACASRASCGHTPAPIALSDISRPFAPLTPLSRLLACAAWCRLAHFGPFQIPPSSPTILRHFPISVLRVLLHPVIIVVIIIIIIIIIINLLPAAVSSSVNTEPS</sequence>
<accession>A0A9P5YSJ1</accession>
<evidence type="ECO:0000313" key="3">
    <source>
        <dbReference type="Proteomes" id="UP000807469"/>
    </source>
</evidence>
<keyword evidence="1" id="KW-1133">Transmembrane helix</keyword>
<comment type="caution">
    <text evidence="2">The sequence shown here is derived from an EMBL/GenBank/DDBJ whole genome shotgun (WGS) entry which is preliminary data.</text>
</comment>
<keyword evidence="1" id="KW-0472">Membrane</keyword>
<dbReference type="AlphaFoldDB" id="A0A9P5YSJ1"/>